<protein>
    <submittedName>
        <fullName evidence="1">Uncharacterized protein</fullName>
    </submittedName>
</protein>
<gene>
    <name evidence="1" type="ORF">KME25_25000</name>
</gene>
<name>A0A951PQ22_9CYAN</name>
<reference evidence="1" key="2">
    <citation type="journal article" date="2022" name="Microbiol. Resour. Announc.">
        <title>Metagenome Sequencing to Explore Phylogenomics of Terrestrial Cyanobacteria.</title>
        <authorList>
            <person name="Ward R.D."/>
            <person name="Stajich J.E."/>
            <person name="Johansen J.R."/>
            <person name="Huntemann M."/>
            <person name="Clum A."/>
            <person name="Foster B."/>
            <person name="Foster B."/>
            <person name="Roux S."/>
            <person name="Palaniappan K."/>
            <person name="Varghese N."/>
            <person name="Mukherjee S."/>
            <person name="Reddy T.B.K."/>
            <person name="Daum C."/>
            <person name="Copeland A."/>
            <person name="Chen I.A."/>
            <person name="Ivanova N.N."/>
            <person name="Kyrpides N.C."/>
            <person name="Shapiro N."/>
            <person name="Eloe-Fadrosh E.A."/>
            <person name="Pietrasiak N."/>
        </authorList>
    </citation>
    <scope>NUCLEOTIDE SEQUENCE</scope>
    <source>
        <strain evidence="1">CPER-KK1</strain>
    </source>
</reference>
<sequence length="278" mass="31461">MKFHRLSPEERLHFQPGIVAIEQTATYPLGNDFFQLDHGSDYFAFFDRLGEVNYYVVLDGDSADRVAAVGAGVLRQIPYYQGEVVRPAWYLCDLKVHPDYQHQYLSLRLLRYALNSDMLRCARSYTISMNPGVSKASLQENRSPNRLVRILERFAPIKFRCTTTLGIYSLNAEDMHVLTPLLVEHRGTISYLSLQGVKDLRLQSTKQILPLLHVQWGATADKGISEPLSGYVHMFCVPENDDLALALGSRSIYPTASASVVSHGMDESDWRFILTSDI</sequence>
<reference evidence="1" key="1">
    <citation type="submission" date="2021-05" db="EMBL/GenBank/DDBJ databases">
        <authorList>
            <person name="Pietrasiak N."/>
            <person name="Ward R."/>
            <person name="Stajich J.E."/>
            <person name="Kurbessoian T."/>
        </authorList>
    </citation>
    <scope>NUCLEOTIDE SEQUENCE</scope>
    <source>
        <strain evidence="1">CPER-KK1</strain>
    </source>
</reference>
<dbReference type="InterPro" id="IPR016181">
    <property type="entry name" value="Acyl_CoA_acyltransferase"/>
</dbReference>
<dbReference type="Proteomes" id="UP000753908">
    <property type="component" value="Unassembled WGS sequence"/>
</dbReference>
<dbReference type="SUPFAM" id="SSF55729">
    <property type="entry name" value="Acyl-CoA N-acyltransferases (Nat)"/>
    <property type="match status" value="1"/>
</dbReference>
<proteinExistence type="predicted"/>
<dbReference type="EMBL" id="JAHHIF010000046">
    <property type="protein sequence ID" value="MBW4547671.1"/>
    <property type="molecule type" value="Genomic_DNA"/>
</dbReference>
<comment type="caution">
    <text evidence="1">The sequence shown here is derived from an EMBL/GenBank/DDBJ whole genome shotgun (WGS) entry which is preliminary data.</text>
</comment>
<organism evidence="1 2">
    <name type="scientific">Symplocastrum torsivum CPER-KK1</name>
    <dbReference type="NCBI Taxonomy" id="450513"/>
    <lineage>
        <taxon>Bacteria</taxon>
        <taxon>Bacillati</taxon>
        <taxon>Cyanobacteriota</taxon>
        <taxon>Cyanophyceae</taxon>
        <taxon>Oscillatoriophycideae</taxon>
        <taxon>Oscillatoriales</taxon>
        <taxon>Microcoleaceae</taxon>
        <taxon>Symplocastrum</taxon>
    </lineage>
</organism>
<accession>A0A951PQ22</accession>
<dbReference type="AlphaFoldDB" id="A0A951PQ22"/>
<evidence type="ECO:0000313" key="1">
    <source>
        <dbReference type="EMBL" id="MBW4547671.1"/>
    </source>
</evidence>
<evidence type="ECO:0000313" key="2">
    <source>
        <dbReference type="Proteomes" id="UP000753908"/>
    </source>
</evidence>